<feature type="domain" description="ABC transporter" evidence="5">
    <location>
        <begin position="157"/>
        <end position="480"/>
    </location>
</feature>
<evidence type="ECO:0000256" key="2">
    <source>
        <dbReference type="ARBA" id="ARBA00022741"/>
    </source>
</evidence>
<proteinExistence type="predicted"/>
<reference evidence="6" key="1">
    <citation type="journal article" date="2020" name="New Phytol.">
        <title>Comparative genomics reveals dynamic genome evolution in host specialist ectomycorrhizal fungi.</title>
        <authorList>
            <person name="Lofgren L.A."/>
            <person name="Nguyen N.H."/>
            <person name="Vilgalys R."/>
            <person name="Ruytinx J."/>
            <person name="Liao H.L."/>
            <person name="Branco S."/>
            <person name="Kuo A."/>
            <person name="LaButti K."/>
            <person name="Lipzen A."/>
            <person name="Andreopoulos W."/>
            <person name="Pangilinan J."/>
            <person name="Riley R."/>
            <person name="Hundley H."/>
            <person name="Na H."/>
            <person name="Barry K."/>
            <person name="Grigoriev I.V."/>
            <person name="Stajich J.E."/>
            <person name="Kennedy P.G."/>
        </authorList>
    </citation>
    <scope>NUCLEOTIDE SEQUENCE</scope>
    <source>
        <strain evidence="6">FC423</strain>
    </source>
</reference>
<protein>
    <submittedName>
        <fullName evidence="6">P-loop containing nucleoside triphosphate hydrolase protein</fullName>
    </submittedName>
</protein>
<evidence type="ECO:0000256" key="4">
    <source>
        <dbReference type="SAM" id="MobiDB-lite"/>
    </source>
</evidence>
<dbReference type="PANTHER" id="PTHR19211">
    <property type="entry name" value="ATP-BINDING TRANSPORT PROTEIN-RELATED"/>
    <property type="match status" value="1"/>
</dbReference>
<sequence>MASNSLITQFKAHLDDFQISLEPSALNYLTSMLTVMSMSDKAKDIRDATEMFLDEAEVDPEKINQFYATLGKGNVKTSSGTSMSVSASGPSTDDAPPLGQPKPMSSIEARRMKRAQKKAAAASASPSQPTEAEPKIVATAQQSRFHRETLETSSKDIDMHTVNISVNNLDLLVDAHLRLKDGVRYGLVGQNGVGKTMLMRCMADNILAMPSNLNILHIAQLETFDENTTVLNEVLEADKECMKVLREYEVLHAILGDAPQSTTSNTAQLNVALHSILISRMEARVITAQQLAQKRSGTRGHDARQAQLAIETEFAALKAQDPQVYISSDMATELITDVFDKFALINFDARKAKARKILRGLGFEEAQIDARVQTLSGGWRMQIALAKALFVGPDILLLDEPTNHLDLPAILWLQEYLINETAGLTLVIVSHDRAFLNAVTTETIILRDKVLKYHAGSFADYESTSEEQRVRKQALLDVQVKKRAKLVASIQHNVQQARATGDDKRLGQVASRKKKLERLGMEKTEDGKRFKVSYWAGYHTSARAEIEIEKALKTASIKIPDPPPLRYHGSVFTVKNASFRYPNSSKDVLTNVSLDVGPHARIALLGPNGCGKTTLLNMMVGVTQPTTGEVYRHPSLRIGYFSQHVVDQLTLTRTPIEEMRSRHPGLSEQECRAHFGTVGVSGNTVLRKIANLSGGQRNRIAFAIIVYDAPHVLVIDEITNHLDMGTVDRLVEALEGFERALVLVSHDVWFMKQLMEGEDDVDDDESDVKEERAFYVVRNGAVKRWEKDMDGYVEAVMKRVRKSDKY</sequence>
<evidence type="ECO:0000256" key="3">
    <source>
        <dbReference type="ARBA" id="ARBA00022840"/>
    </source>
</evidence>
<keyword evidence="7" id="KW-1185">Reference proteome</keyword>
<feature type="compositionally biased region" description="Low complexity" evidence="4">
    <location>
        <begin position="77"/>
        <end position="92"/>
    </location>
</feature>
<dbReference type="InterPro" id="IPR003439">
    <property type="entry name" value="ABC_transporter-like_ATP-bd"/>
</dbReference>
<dbReference type="Gene3D" id="3.40.50.300">
    <property type="entry name" value="P-loop containing nucleotide triphosphate hydrolases"/>
    <property type="match status" value="2"/>
</dbReference>
<dbReference type="SUPFAM" id="SSF52540">
    <property type="entry name" value="P-loop containing nucleoside triphosphate hydrolases"/>
    <property type="match status" value="2"/>
</dbReference>
<dbReference type="PROSITE" id="PS50893">
    <property type="entry name" value="ABC_TRANSPORTER_2"/>
    <property type="match status" value="2"/>
</dbReference>
<dbReference type="PROSITE" id="PS00211">
    <property type="entry name" value="ABC_TRANSPORTER_1"/>
    <property type="match status" value="1"/>
</dbReference>
<dbReference type="InterPro" id="IPR003593">
    <property type="entry name" value="AAA+_ATPase"/>
</dbReference>
<dbReference type="RefSeq" id="XP_041290177.1">
    <property type="nucleotide sequence ID" value="XM_041444178.1"/>
</dbReference>
<keyword evidence="3" id="KW-0067">ATP-binding</keyword>
<evidence type="ECO:0000313" key="7">
    <source>
        <dbReference type="Proteomes" id="UP000823399"/>
    </source>
</evidence>
<dbReference type="AlphaFoldDB" id="A0A9P7F1P0"/>
<dbReference type="FunFam" id="3.40.50.300:FF:000011">
    <property type="entry name" value="Putative ABC transporter ATP-binding component"/>
    <property type="match status" value="1"/>
</dbReference>
<keyword evidence="6" id="KW-0378">Hydrolase</keyword>
<dbReference type="OrthoDB" id="2110130at2759"/>
<dbReference type="GeneID" id="64706437"/>
<dbReference type="InterPro" id="IPR050611">
    <property type="entry name" value="ABCF"/>
</dbReference>
<dbReference type="GO" id="GO:0005524">
    <property type="term" value="F:ATP binding"/>
    <property type="evidence" value="ECO:0007669"/>
    <property type="project" value="UniProtKB-KW"/>
</dbReference>
<feature type="compositionally biased region" description="Low complexity" evidence="4">
    <location>
        <begin position="118"/>
        <end position="131"/>
    </location>
</feature>
<feature type="region of interest" description="Disordered" evidence="4">
    <location>
        <begin position="75"/>
        <end position="145"/>
    </location>
</feature>
<gene>
    <name evidence="6" type="ORF">F5147DRAFT_838724</name>
</gene>
<dbReference type="GO" id="GO:0016887">
    <property type="term" value="F:ATP hydrolysis activity"/>
    <property type="evidence" value="ECO:0007669"/>
    <property type="project" value="InterPro"/>
</dbReference>
<dbReference type="InterPro" id="IPR017871">
    <property type="entry name" value="ABC_transporter-like_CS"/>
</dbReference>
<name>A0A9P7F1P0_9AGAM</name>
<keyword evidence="2" id="KW-0547">Nucleotide-binding</keyword>
<accession>A0A9P7F1P0</accession>
<feature type="domain" description="ABC transporter" evidence="5">
    <location>
        <begin position="572"/>
        <end position="804"/>
    </location>
</feature>
<keyword evidence="1" id="KW-0677">Repeat</keyword>
<evidence type="ECO:0000259" key="5">
    <source>
        <dbReference type="PROSITE" id="PS50893"/>
    </source>
</evidence>
<evidence type="ECO:0000313" key="6">
    <source>
        <dbReference type="EMBL" id="KAG2102499.1"/>
    </source>
</evidence>
<dbReference type="InterPro" id="IPR027417">
    <property type="entry name" value="P-loop_NTPase"/>
</dbReference>
<dbReference type="SMART" id="SM00382">
    <property type="entry name" value="AAA"/>
    <property type="match status" value="2"/>
</dbReference>
<dbReference type="Proteomes" id="UP000823399">
    <property type="component" value="Unassembled WGS sequence"/>
</dbReference>
<dbReference type="CDD" id="cd03221">
    <property type="entry name" value="ABCF_EF-3"/>
    <property type="match status" value="1"/>
</dbReference>
<evidence type="ECO:0000256" key="1">
    <source>
        <dbReference type="ARBA" id="ARBA00022737"/>
    </source>
</evidence>
<dbReference type="EMBL" id="JABBWM010000047">
    <property type="protein sequence ID" value="KAG2102499.1"/>
    <property type="molecule type" value="Genomic_DNA"/>
</dbReference>
<dbReference type="Pfam" id="PF00005">
    <property type="entry name" value="ABC_tran"/>
    <property type="match status" value="2"/>
</dbReference>
<comment type="caution">
    <text evidence="6">The sequence shown here is derived from an EMBL/GenBank/DDBJ whole genome shotgun (WGS) entry which is preliminary data.</text>
</comment>
<organism evidence="6 7">
    <name type="scientific">Suillus discolor</name>
    <dbReference type="NCBI Taxonomy" id="1912936"/>
    <lineage>
        <taxon>Eukaryota</taxon>
        <taxon>Fungi</taxon>
        <taxon>Dikarya</taxon>
        <taxon>Basidiomycota</taxon>
        <taxon>Agaricomycotina</taxon>
        <taxon>Agaricomycetes</taxon>
        <taxon>Agaricomycetidae</taxon>
        <taxon>Boletales</taxon>
        <taxon>Suillineae</taxon>
        <taxon>Suillaceae</taxon>
        <taxon>Suillus</taxon>
    </lineage>
</organism>
<dbReference type="PANTHER" id="PTHR19211:SF129">
    <property type="entry name" value="ABC TRANSPORTER ATP-BINDING PROTEIN"/>
    <property type="match status" value="1"/>
</dbReference>